<dbReference type="Gene3D" id="2.60.40.3120">
    <property type="match status" value="1"/>
</dbReference>
<dbReference type="SUPFAM" id="SSF53187">
    <property type="entry name" value="Zn-dependent exopeptidases"/>
    <property type="match status" value="1"/>
</dbReference>
<dbReference type="EMBL" id="CP016268">
    <property type="protein sequence ID" value="ANO50251.1"/>
    <property type="molecule type" value="Genomic_DNA"/>
</dbReference>
<dbReference type="STRING" id="1548547.BA177_02580"/>
<dbReference type="Pfam" id="PF18027">
    <property type="entry name" value="Pepdidase_M14_N"/>
    <property type="match status" value="1"/>
</dbReference>
<dbReference type="OrthoDB" id="5490902at2"/>
<dbReference type="CDD" id="cd06237">
    <property type="entry name" value="M14_Nna1-like"/>
    <property type="match status" value="1"/>
</dbReference>
<accession>A0A193LCT1</accession>
<dbReference type="GO" id="GO:0006508">
    <property type="term" value="P:proteolysis"/>
    <property type="evidence" value="ECO:0007669"/>
    <property type="project" value="InterPro"/>
</dbReference>
<feature type="domain" description="Peptidase M14" evidence="4">
    <location>
        <begin position="148"/>
        <end position="384"/>
    </location>
</feature>
<comment type="similarity">
    <text evidence="2">Belongs to the peptidase M14 family.</text>
</comment>
<dbReference type="AlphaFoldDB" id="A0A193LCT1"/>
<dbReference type="GO" id="GO:0004181">
    <property type="term" value="F:metallocarboxypeptidase activity"/>
    <property type="evidence" value="ECO:0007669"/>
    <property type="project" value="InterPro"/>
</dbReference>
<evidence type="ECO:0000256" key="3">
    <source>
        <dbReference type="SAM" id="SignalP"/>
    </source>
</evidence>
<dbReference type="Pfam" id="PF00246">
    <property type="entry name" value="Peptidase_M14"/>
    <property type="match status" value="1"/>
</dbReference>
<dbReference type="Gene3D" id="3.40.630.10">
    <property type="entry name" value="Zn peptidases"/>
    <property type="match status" value="1"/>
</dbReference>
<evidence type="ECO:0000259" key="4">
    <source>
        <dbReference type="PROSITE" id="PS52035"/>
    </source>
</evidence>
<dbReference type="PROSITE" id="PS51257">
    <property type="entry name" value="PROKAR_LIPOPROTEIN"/>
    <property type="match status" value="1"/>
</dbReference>
<dbReference type="Proteomes" id="UP000092695">
    <property type="component" value="Chromosome"/>
</dbReference>
<evidence type="ECO:0000256" key="1">
    <source>
        <dbReference type="ARBA" id="ARBA00001947"/>
    </source>
</evidence>
<name>A0A193LCT1_9GAMM</name>
<dbReference type="PANTHER" id="PTHR12756">
    <property type="entry name" value="CYTOSOLIC CARBOXYPEPTIDASE"/>
    <property type="match status" value="1"/>
</dbReference>
<evidence type="ECO:0000256" key="2">
    <source>
        <dbReference type="PROSITE-ProRule" id="PRU01379"/>
    </source>
</evidence>
<sequence>MTNRIRNGWLLVGLALLTGACSSTAINTAPVKHCSNARLHVDAYFAGGNFYQCAFDAAGNIRMDIRPEDERINPSPWYAFRLSRTEPGAVDITLDFADDRARYWPKVSYDGHHWQALPESAVSIADDQHTMTLTVPADRPITWIAAQELLTAEWYQQWFRELGAHPGVEIKLLGSSALGRPLHLAITPQRPEFVVLLGRQHPPEITGALAMRPFVQTLMADTELANAFRDRFQLAIAPFMNPDGVTLGHWRHNINGVDLNRDWGTFTQPETASFAAQLQQLIAAGGQPAFMLDFHSTNRSLFYTQLAEDFPGQSDFATMWLDRSRARMPDYEFSHEARARSTQGNTKNWYFGTYGIPAITYEVGDEVARDAIARSSVVFAEEFMRLMLESPTGY</sequence>
<dbReference type="InterPro" id="IPR040626">
    <property type="entry name" value="Pepdidase_M14_N"/>
</dbReference>
<dbReference type="PROSITE" id="PS52035">
    <property type="entry name" value="PEPTIDASE_M14"/>
    <property type="match status" value="1"/>
</dbReference>
<protein>
    <recommendedName>
        <fullName evidence="4">Peptidase M14 domain-containing protein</fullName>
    </recommendedName>
</protein>
<organism evidence="5 6">
    <name type="scientific">Woeseia oceani</name>
    <dbReference type="NCBI Taxonomy" id="1548547"/>
    <lineage>
        <taxon>Bacteria</taxon>
        <taxon>Pseudomonadati</taxon>
        <taxon>Pseudomonadota</taxon>
        <taxon>Gammaproteobacteria</taxon>
        <taxon>Woeseiales</taxon>
        <taxon>Woeseiaceae</taxon>
        <taxon>Woeseia</taxon>
    </lineage>
</organism>
<keyword evidence="6" id="KW-1185">Reference proteome</keyword>
<feature type="chain" id="PRO_5008260042" description="Peptidase M14 domain-containing protein" evidence="3">
    <location>
        <begin position="26"/>
        <end position="394"/>
    </location>
</feature>
<proteinExistence type="inferred from homology"/>
<dbReference type="RefSeq" id="WP_068612473.1">
    <property type="nucleotide sequence ID" value="NZ_CP016268.1"/>
</dbReference>
<feature type="active site" description="Proton donor/acceptor" evidence="2">
    <location>
        <position position="362"/>
    </location>
</feature>
<reference evidence="5 6" key="1">
    <citation type="submission" date="2016-06" db="EMBL/GenBank/DDBJ databases">
        <title>Complete genome sequence of a deep-branching marine Gamma Proteobacterium Woeseia oceani type strain XK5.</title>
        <authorList>
            <person name="Mu D."/>
            <person name="Du Z."/>
        </authorList>
    </citation>
    <scope>NUCLEOTIDE SEQUENCE [LARGE SCALE GENOMIC DNA]</scope>
    <source>
        <strain evidence="5 6">XK5</strain>
    </source>
</reference>
<gene>
    <name evidence="5" type="ORF">BA177_02580</name>
</gene>
<dbReference type="KEGG" id="woc:BA177_02580"/>
<evidence type="ECO:0000313" key="5">
    <source>
        <dbReference type="EMBL" id="ANO50251.1"/>
    </source>
</evidence>
<keyword evidence="3" id="KW-0732">Signal</keyword>
<dbReference type="InterPro" id="IPR000834">
    <property type="entry name" value="Peptidase_M14"/>
</dbReference>
<dbReference type="InterPro" id="IPR050821">
    <property type="entry name" value="Cytosolic_carboxypeptidase"/>
</dbReference>
<dbReference type="GO" id="GO:0008270">
    <property type="term" value="F:zinc ion binding"/>
    <property type="evidence" value="ECO:0007669"/>
    <property type="project" value="InterPro"/>
</dbReference>
<dbReference type="PANTHER" id="PTHR12756:SF11">
    <property type="entry name" value="CYTOSOLIC CARBOXYPEPTIDASE 1"/>
    <property type="match status" value="1"/>
</dbReference>
<comment type="cofactor">
    <cofactor evidence="1">
        <name>Zn(2+)</name>
        <dbReference type="ChEBI" id="CHEBI:29105"/>
    </cofactor>
</comment>
<evidence type="ECO:0000313" key="6">
    <source>
        <dbReference type="Proteomes" id="UP000092695"/>
    </source>
</evidence>
<feature type="signal peptide" evidence="3">
    <location>
        <begin position="1"/>
        <end position="25"/>
    </location>
</feature>